<evidence type="ECO:0000313" key="9">
    <source>
        <dbReference type="Proteomes" id="UP000094112"/>
    </source>
</evidence>
<sequence length="260" mass="28442">MNNIAYQPYGGYNQDYNGGDYNNTSGGFDSNGGGSQGTRTQTKNSLTPVTIKQINDSKPIIQDGEFIVHNLELNLVSFIGVIRKVTDNASNLQVQLEDGTGSIELRKWVDENAHDESNAFLQDGKYVYVTGSVKEFGGKKNIQHTTFREITDFNEVLYHHLSAIDCHLKAQGVKSETKPNESSNGLFVSGPAESEGGLSVADKIYEFINENTPSMPEGVPVQLIAQNLNLLVDDVVLHCGKLTEDAKIYAGYDENGFLAV</sequence>
<dbReference type="GO" id="GO:0006289">
    <property type="term" value="P:nucleotide-excision repair"/>
    <property type="evidence" value="ECO:0007669"/>
    <property type="project" value="EnsemblFungi"/>
</dbReference>
<dbReference type="GO" id="GO:0035861">
    <property type="term" value="C:site of double-strand break"/>
    <property type="evidence" value="ECO:0007669"/>
    <property type="project" value="TreeGrafter"/>
</dbReference>
<keyword evidence="9" id="KW-1185">Reference proteome</keyword>
<dbReference type="GO" id="GO:0045184">
    <property type="term" value="P:establishment of protein localization"/>
    <property type="evidence" value="ECO:0007669"/>
    <property type="project" value="EnsemblFungi"/>
</dbReference>
<dbReference type="PANTHER" id="PTHR13989:SF16">
    <property type="entry name" value="REPLICATION PROTEIN A2"/>
    <property type="match status" value="1"/>
</dbReference>
<evidence type="ECO:0000259" key="7">
    <source>
        <dbReference type="Pfam" id="PF08784"/>
    </source>
</evidence>
<evidence type="ECO:0000259" key="6">
    <source>
        <dbReference type="Pfam" id="PF01336"/>
    </source>
</evidence>
<evidence type="ECO:0000256" key="5">
    <source>
        <dbReference type="SAM" id="MobiDB-lite"/>
    </source>
</evidence>
<dbReference type="STRING" id="683960.A0A1E3NZ20"/>
<evidence type="ECO:0000256" key="1">
    <source>
        <dbReference type="ARBA" id="ARBA00004123"/>
    </source>
</evidence>
<comment type="subcellular location">
    <subcellularLocation>
        <location evidence="1">Nucleus</location>
    </subcellularLocation>
</comment>
<feature type="region of interest" description="Disordered" evidence="5">
    <location>
        <begin position="21"/>
        <end position="44"/>
    </location>
</feature>
<dbReference type="Pfam" id="PF08784">
    <property type="entry name" value="RPA_C"/>
    <property type="match status" value="1"/>
</dbReference>
<keyword evidence="3" id="KW-0238">DNA-binding</keyword>
<feature type="domain" description="OB" evidence="6">
    <location>
        <begin position="76"/>
        <end position="149"/>
    </location>
</feature>
<dbReference type="Gene3D" id="2.40.50.140">
    <property type="entry name" value="Nucleic acid-binding proteins"/>
    <property type="match status" value="1"/>
</dbReference>
<dbReference type="Pfam" id="PF01336">
    <property type="entry name" value="tRNA_anti-codon"/>
    <property type="match status" value="1"/>
</dbReference>
<dbReference type="GO" id="GO:0000724">
    <property type="term" value="P:double-strand break repair via homologous recombination"/>
    <property type="evidence" value="ECO:0007669"/>
    <property type="project" value="EnsemblFungi"/>
</dbReference>
<dbReference type="InterPro" id="IPR004365">
    <property type="entry name" value="NA-bd_OB_tRNA"/>
</dbReference>
<keyword evidence="2" id="KW-0235">DNA replication</keyword>
<dbReference type="InterPro" id="IPR014892">
    <property type="entry name" value="RPA_C"/>
</dbReference>
<dbReference type="RefSeq" id="XP_019037678.1">
    <property type="nucleotide sequence ID" value="XM_019182118.1"/>
</dbReference>
<dbReference type="OrthoDB" id="25571at2759"/>
<dbReference type="PIRSF" id="PIRSF036949">
    <property type="entry name" value="RPA32"/>
    <property type="match status" value="1"/>
</dbReference>
<dbReference type="PANTHER" id="PTHR13989">
    <property type="entry name" value="REPLICATION PROTEIN A-RELATED"/>
    <property type="match status" value="1"/>
</dbReference>
<evidence type="ECO:0000256" key="2">
    <source>
        <dbReference type="ARBA" id="ARBA00022705"/>
    </source>
</evidence>
<keyword evidence="4" id="KW-0539">Nucleus</keyword>
<evidence type="ECO:0000313" key="8">
    <source>
        <dbReference type="EMBL" id="ODQ58471.1"/>
    </source>
</evidence>
<dbReference type="GO" id="GO:0005662">
    <property type="term" value="C:DNA replication factor A complex"/>
    <property type="evidence" value="ECO:0007669"/>
    <property type="project" value="EnsemblFungi"/>
</dbReference>
<dbReference type="GO" id="GO:0016567">
    <property type="term" value="P:protein ubiquitination"/>
    <property type="evidence" value="ECO:0007669"/>
    <property type="project" value="EnsemblFungi"/>
</dbReference>
<gene>
    <name evidence="8" type="ORF">WICANDRAFT_33850</name>
</gene>
<dbReference type="GO" id="GO:0007004">
    <property type="term" value="P:telomere maintenance via telomerase"/>
    <property type="evidence" value="ECO:0007669"/>
    <property type="project" value="EnsemblFungi"/>
</dbReference>
<dbReference type="AlphaFoldDB" id="A0A1E3NZ20"/>
<dbReference type="GO" id="GO:0000794">
    <property type="term" value="C:condensed nuclear chromosome"/>
    <property type="evidence" value="ECO:0007669"/>
    <property type="project" value="EnsemblFungi"/>
</dbReference>
<name>A0A1E3NZ20_WICAA</name>
<accession>A0A1E3NZ20</accession>
<dbReference type="SUPFAM" id="SSF46785">
    <property type="entry name" value="Winged helix' DNA-binding domain"/>
    <property type="match status" value="1"/>
</dbReference>
<dbReference type="GO" id="GO:0007131">
    <property type="term" value="P:reciprocal meiotic recombination"/>
    <property type="evidence" value="ECO:0007669"/>
    <property type="project" value="EnsemblFungi"/>
</dbReference>
<dbReference type="InterPro" id="IPR014646">
    <property type="entry name" value="Rfa2/RPA32"/>
</dbReference>
<evidence type="ECO:0000256" key="4">
    <source>
        <dbReference type="ARBA" id="ARBA00023242"/>
    </source>
</evidence>
<evidence type="ECO:0000256" key="3">
    <source>
        <dbReference type="ARBA" id="ARBA00023125"/>
    </source>
</evidence>
<dbReference type="GO" id="GO:0003690">
    <property type="term" value="F:double-stranded DNA binding"/>
    <property type="evidence" value="ECO:0007669"/>
    <property type="project" value="EnsemblFungi"/>
</dbReference>
<dbReference type="GO" id="GO:0006265">
    <property type="term" value="P:DNA topological change"/>
    <property type="evidence" value="ECO:0007669"/>
    <property type="project" value="EnsemblFungi"/>
</dbReference>
<dbReference type="GeneID" id="30199364"/>
<dbReference type="GO" id="GO:0030491">
    <property type="term" value="P:heteroduplex formation"/>
    <property type="evidence" value="ECO:0007669"/>
    <property type="project" value="EnsemblFungi"/>
</dbReference>
<dbReference type="Proteomes" id="UP000094112">
    <property type="component" value="Unassembled WGS sequence"/>
</dbReference>
<feature type="domain" description="Replication protein A C-terminal" evidence="7">
    <location>
        <begin position="192"/>
        <end position="255"/>
    </location>
</feature>
<dbReference type="InterPro" id="IPR040260">
    <property type="entry name" value="RFA2-like"/>
</dbReference>
<organism evidence="8 9">
    <name type="scientific">Wickerhamomyces anomalus (strain ATCC 58044 / CBS 1984 / NCYC 433 / NRRL Y-366-8)</name>
    <name type="common">Yeast</name>
    <name type="synonym">Hansenula anomala</name>
    <dbReference type="NCBI Taxonomy" id="683960"/>
    <lineage>
        <taxon>Eukaryota</taxon>
        <taxon>Fungi</taxon>
        <taxon>Dikarya</taxon>
        <taxon>Ascomycota</taxon>
        <taxon>Saccharomycotina</taxon>
        <taxon>Saccharomycetes</taxon>
        <taxon>Phaffomycetales</taxon>
        <taxon>Wickerhamomycetaceae</taxon>
        <taxon>Wickerhamomyces</taxon>
    </lineage>
</organism>
<dbReference type="CDD" id="cd04478">
    <property type="entry name" value="RPA2_DBD_D"/>
    <property type="match status" value="1"/>
</dbReference>
<dbReference type="InterPro" id="IPR036390">
    <property type="entry name" value="WH_DNA-bd_sf"/>
</dbReference>
<dbReference type="EMBL" id="KV454212">
    <property type="protein sequence ID" value="ODQ58471.1"/>
    <property type="molecule type" value="Genomic_DNA"/>
</dbReference>
<dbReference type="GO" id="GO:0003697">
    <property type="term" value="F:single-stranded DNA binding"/>
    <property type="evidence" value="ECO:0007669"/>
    <property type="project" value="EnsemblFungi"/>
</dbReference>
<dbReference type="SUPFAM" id="SSF50249">
    <property type="entry name" value="Nucleic acid-binding proteins"/>
    <property type="match status" value="1"/>
</dbReference>
<reference evidence="8 9" key="1">
    <citation type="journal article" date="2016" name="Proc. Natl. Acad. Sci. U.S.A.">
        <title>Comparative genomics of biotechnologically important yeasts.</title>
        <authorList>
            <person name="Riley R."/>
            <person name="Haridas S."/>
            <person name="Wolfe K.H."/>
            <person name="Lopes M.R."/>
            <person name="Hittinger C.T."/>
            <person name="Goeker M."/>
            <person name="Salamov A.A."/>
            <person name="Wisecaver J.H."/>
            <person name="Long T.M."/>
            <person name="Calvey C.H."/>
            <person name="Aerts A.L."/>
            <person name="Barry K.W."/>
            <person name="Choi C."/>
            <person name="Clum A."/>
            <person name="Coughlan A.Y."/>
            <person name="Deshpande S."/>
            <person name="Douglass A.P."/>
            <person name="Hanson S.J."/>
            <person name="Klenk H.-P."/>
            <person name="LaButti K.M."/>
            <person name="Lapidus A."/>
            <person name="Lindquist E.A."/>
            <person name="Lipzen A.M."/>
            <person name="Meier-Kolthoff J.P."/>
            <person name="Ohm R.A."/>
            <person name="Otillar R.P."/>
            <person name="Pangilinan J.L."/>
            <person name="Peng Y."/>
            <person name="Rokas A."/>
            <person name="Rosa C.A."/>
            <person name="Scheuner C."/>
            <person name="Sibirny A.A."/>
            <person name="Slot J.C."/>
            <person name="Stielow J.B."/>
            <person name="Sun H."/>
            <person name="Kurtzman C.P."/>
            <person name="Blackwell M."/>
            <person name="Grigoriev I.V."/>
            <person name="Jeffries T.W."/>
        </authorList>
    </citation>
    <scope>NUCLEOTIDE SEQUENCE [LARGE SCALE GENOMIC DNA]</scope>
    <source>
        <strain evidence="9">ATCC 58044 / CBS 1984 / NCYC 433 / NRRL Y-366-8</strain>
    </source>
</reference>
<dbReference type="GO" id="GO:0000781">
    <property type="term" value="C:chromosome, telomeric region"/>
    <property type="evidence" value="ECO:0007669"/>
    <property type="project" value="EnsemblFungi"/>
</dbReference>
<dbReference type="GO" id="GO:0006260">
    <property type="term" value="P:DNA replication"/>
    <property type="evidence" value="ECO:0007669"/>
    <property type="project" value="UniProtKB-KW"/>
</dbReference>
<dbReference type="InterPro" id="IPR012340">
    <property type="entry name" value="NA-bd_OB-fold"/>
</dbReference>
<dbReference type="GO" id="GO:0043565">
    <property type="term" value="F:sequence-specific DNA binding"/>
    <property type="evidence" value="ECO:0007669"/>
    <property type="project" value="EnsemblFungi"/>
</dbReference>
<dbReference type="GO" id="GO:0000722">
    <property type="term" value="P:telomere maintenance via recombination"/>
    <property type="evidence" value="ECO:0007669"/>
    <property type="project" value="EnsemblFungi"/>
</dbReference>
<protein>
    <recommendedName>
        <fullName evidence="10">Replication protein A C-terminal domain-containing protein</fullName>
    </recommendedName>
</protein>
<proteinExistence type="predicted"/>
<evidence type="ECO:0008006" key="10">
    <source>
        <dbReference type="Google" id="ProtNLM"/>
    </source>
</evidence>